<organism evidence="2 3">
    <name type="scientific">Hymenoscyphus albidus</name>
    <dbReference type="NCBI Taxonomy" id="595503"/>
    <lineage>
        <taxon>Eukaryota</taxon>
        <taxon>Fungi</taxon>
        <taxon>Dikarya</taxon>
        <taxon>Ascomycota</taxon>
        <taxon>Pezizomycotina</taxon>
        <taxon>Leotiomycetes</taxon>
        <taxon>Helotiales</taxon>
        <taxon>Helotiaceae</taxon>
        <taxon>Hymenoscyphus</taxon>
    </lineage>
</organism>
<dbReference type="Proteomes" id="UP000701801">
    <property type="component" value="Unassembled WGS sequence"/>
</dbReference>
<feature type="signal peptide" evidence="1">
    <location>
        <begin position="1"/>
        <end position="19"/>
    </location>
</feature>
<name>A0A9N9M359_9HELO</name>
<keyword evidence="1" id="KW-0732">Signal</keyword>
<dbReference type="EMBL" id="CAJVRM010000574">
    <property type="protein sequence ID" value="CAG8982191.1"/>
    <property type="molecule type" value="Genomic_DNA"/>
</dbReference>
<accession>A0A9N9M359</accession>
<dbReference type="AlphaFoldDB" id="A0A9N9M359"/>
<gene>
    <name evidence="2" type="ORF">HYALB_00003627</name>
</gene>
<reference evidence="2" key="1">
    <citation type="submission" date="2021-07" db="EMBL/GenBank/DDBJ databases">
        <authorList>
            <person name="Durling M."/>
        </authorList>
    </citation>
    <scope>NUCLEOTIDE SEQUENCE</scope>
</reference>
<proteinExistence type="predicted"/>
<evidence type="ECO:0000313" key="2">
    <source>
        <dbReference type="EMBL" id="CAG8982191.1"/>
    </source>
</evidence>
<protein>
    <submittedName>
        <fullName evidence="2">Uncharacterized protein</fullName>
    </submittedName>
</protein>
<sequence>MQLQKTLLTIAFSATNVLADLFWKTGKCYAANGESDPPNTEGACIKLKATNDYADCNWDDGSDCKSQGGKIIPEHWSSTCKFLDAASGSGS</sequence>
<evidence type="ECO:0000313" key="3">
    <source>
        <dbReference type="Proteomes" id="UP000701801"/>
    </source>
</evidence>
<evidence type="ECO:0000256" key="1">
    <source>
        <dbReference type="SAM" id="SignalP"/>
    </source>
</evidence>
<keyword evidence="3" id="KW-1185">Reference proteome</keyword>
<feature type="chain" id="PRO_5040115068" evidence="1">
    <location>
        <begin position="20"/>
        <end position="91"/>
    </location>
</feature>
<comment type="caution">
    <text evidence="2">The sequence shown here is derived from an EMBL/GenBank/DDBJ whole genome shotgun (WGS) entry which is preliminary data.</text>
</comment>